<dbReference type="Pfam" id="PF23387">
    <property type="entry name" value="TPR_IFT80_172"/>
    <property type="match status" value="1"/>
</dbReference>
<dbReference type="InterPro" id="IPR056168">
    <property type="entry name" value="TPR_IF140/IFT172/WDR19"/>
</dbReference>
<dbReference type="Pfam" id="PF23145">
    <property type="entry name" value="Zf_2nd_IFT121"/>
    <property type="match status" value="1"/>
</dbReference>
<evidence type="ECO:0000256" key="7">
    <source>
        <dbReference type="ARBA" id="ARBA00023212"/>
    </source>
</evidence>
<dbReference type="Pfam" id="PF24762">
    <property type="entry name" value="TPR_IF140-IFT172"/>
    <property type="match status" value="1"/>
</dbReference>
<dbReference type="InterPro" id="IPR040379">
    <property type="entry name" value="WDR19/dyf-2"/>
</dbReference>
<dbReference type="PANTHER" id="PTHR14920">
    <property type="entry name" value="OSMOTIC AVOIDANCE ABNORMAL PROTEIN 1/WD REPEAT MEMBRANE PROTEIN"/>
    <property type="match status" value="1"/>
</dbReference>
<evidence type="ECO:0000256" key="1">
    <source>
        <dbReference type="ARBA" id="ARBA00004120"/>
    </source>
</evidence>
<dbReference type="AlphaFoldDB" id="A0A8S1ELM9"/>
<keyword evidence="5" id="KW-0970">Cilium biogenesis/degradation</keyword>
<name>A0A8S1ELM9_9PELO</name>
<evidence type="ECO:0000256" key="3">
    <source>
        <dbReference type="ARBA" id="ARBA00022574"/>
    </source>
</evidence>
<keyword evidence="6" id="KW-0969">Cilium</keyword>
<evidence type="ECO:0000313" key="12">
    <source>
        <dbReference type="EMBL" id="CAB3401707.1"/>
    </source>
</evidence>
<evidence type="ECO:0000259" key="11">
    <source>
        <dbReference type="Pfam" id="PF24762"/>
    </source>
</evidence>
<evidence type="ECO:0000256" key="2">
    <source>
        <dbReference type="ARBA" id="ARBA00022490"/>
    </source>
</evidence>
<dbReference type="Proteomes" id="UP000494206">
    <property type="component" value="Unassembled WGS sequence"/>
</dbReference>
<dbReference type="GO" id="GO:0035721">
    <property type="term" value="P:intraciliary retrograde transport"/>
    <property type="evidence" value="ECO:0007669"/>
    <property type="project" value="InterPro"/>
</dbReference>
<dbReference type="PANTHER" id="PTHR14920:SF0">
    <property type="entry name" value="WD REPEAT DOMAIN 19"/>
    <property type="match status" value="1"/>
</dbReference>
<accession>A0A8S1ELM9</accession>
<dbReference type="OrthoDB" id="10250638at2759"/>
<evidence type="ECO:0000259" key="9">
    <source>
        <dbReference type="Pfam" id="PF23145"/>
    </source>
</evidence>
<evidence type="ECO:0000256" key="5">
    <source>
        <dbReference type="ARBA" id="ARBA00022794"/>
    </source>
</evidence>
<keyword evidence="4" id="KW-0677">Repeat</keyword>
<dbReference type="InterPro" id="IPR056170">
    <property type="entry name" value="Znf_IFT121-like"/>
</dbReference>
<keyword evidence="8" id="KW-0966">Cell projection</keyword>
<evidence type="ECO:0000259" key="10">
    <source>
        <dbReference type="Pfam" id="PF23387"/>
    </source>
</evidence>
<feature type="domain" description="IF140/IFT172/WDR19 TPR" evidence="11">
    <location>
        <begin position="169"/>
        <end position="403"/>
    </location>
</feature>
<evidence type="ECO:0000313" key="13">
    <source>
        <dbReference type="Proteomes" id="UP000494206"/>
    </source>
</evidence>
<keyword evidence="13" id="KW-1185">Reference proteome</keyword>
<proteinExistence type="predicted"/>
<evidence type="ECO:0000256" key="6">
    <source>
        <dbReference type="ARBA" id="ARBA00023069"/>
    </source>
</evidence>
<dbReference type="GO" id="GO:0005929">
    <property type="term" value="C:cilium"/>
    <property type="evidence" value="ECO:0007669"/>
    <property type="project" value="TreeGrafter"/>
</dbReference>
<dbReference type="Gene3D" id="1.25.40.470">
    <property type="match status" value="2"/>
</dbReference>
<protein>
    <recommendedName>
        <fullName evidence="14">WD repeat-containing protein 19</fullName>
    </recommendedName>
</protein>
<dbReference type="GO" id="GO:0030991">
    <property type="term" value="C:intraciliary transport particle A"/>
    <property type="evidence" value="ECO:0007669"/>
    <property type="project" value="TreeGrafter"/>
</dbReference>
<feature type="domain" description="IFT121-like zinc finger" evidence="9">
    <location>
        <begin position="592"/>
        <end position="635"/>
    </location>
</feature>
<evidence type="ECO:0008006" key="14">
    <source>
        <dbReference type="Google" id="ProtNLM"/>
    </source>
</evidence>
<organism evidence="12 13">
    <name type="scientific">Caenorhabditis bovis</name>
    <dbReference type="NCBI Taxonomy" id="2654633"/>
    <lineage>
        <taxon>Eukaryota</taxon>
        <taxon>Metazoa</taxon>
        <taxon>Ecdysozoa</taxon>
        <taxon>Nematoda</taxon>
        <taxon>Chromadorea</taxon>
        <taxon>Rhabditida</taxon>
        <taxon>Rhabditina</taxon>
        <taxon>Rhabditomorpha</taxon>
        <taxon>Rhabditoidea</taxon>
        <taxon>Rhabditidae</taxon>
        <taxon>Peloderinae</taxon>
        <taxon>Caenorhabditis</taxon>
    </lineage>
</organism>
<keyword evidence="7" id="KW-0206">Cytoskeleton</keyword>
<evidence type="ECO:0000256" key="4">
    <source>
        <dbReference type="ARBA" id="ARBA00022737"/>
    </source>
</evidence>
<keyword evidence="3" id="KW-0853">WD repeat</keyword>
<comment type="caution">
    <text evidence="12">The sequence shown here is derived from an EMBL/GenBank/DDBJ whole genome shotgun (WGS) entry which is preliminary data.</text>
</comment>
<dbReference type="GO" id="GO:0060271">
    <property type="term" value="P:cilium assembly"/>
    <property type="evidence" value="ECO:0007669"/>
    <property type="project" value="TreeGrafter"/>
</dbReference>
<evidence type="ECO:0000256" key="8">
    <source>
        <dbReference type="ARBA" id="ARBA00023273"/>
    </source>
</evidence>
<gene>
    <name evidence="12" type="ORF">CBOVIS_LOCUS4416</name>
</gene>
<dbReference type="InterPro" id="IPR056157">
    <property type="entry name" value="TPR_IFT80_172_dom"/>
</dbReference>
<feature type="domain" description="IFT80/172/WDR35 TPR" evidence="10">
    <location>
        <begin position="3"/>
        <end position="91"/>
    </location>
</feature>
<dbReference type="EMBL" id="CADEPM010000003">
    <property type="protein sequence ID" value="CAB3401707.1"/>
    <property type="molecule type" value="Genomic_DNA"/>
</dbReference>
<comment type="subcellular location">
    <subcellularLocation>
        <location evidence="1">Cytoplasm</location>
        <location evidence="1">Cytoskeleton</location>
        <location evidence="1">Cilium basal body</location>
    </subcellularLocation>
</comment>
<reference evidence="12 13" key="1">
    <citation type="submission" date="2020-04" db="EMBL/GenBank/DDBJ databases">
        <authorList>
            <person name="Laetsch R D."/>
            <person name="Stevens L."/>
            <person name="Kumar S."/>
            <person name="Blaxter L. M."/>
        </authorList>
    </citation>
    <scope>NUCLEOTIDE SEQUENCE [LARGE SCALE GENOMIC DNA]</scope>
</reference>
<sequence length="658" mass="74323">MFAHAALLDSDVTTAIRIFRHIGDVAMVYALEQIEHIEEKNLLSAQVAVILGRYDEAENLFLLSSQPNEALNMRRDLLEWDHALVLAEKMDLSQIPYLSKEYAQKLELIGDDANALQYYEKGVIDDDDGGGVEHQEHNEICLSGIARMSIKTGDLRRGIQLAKELEGRVVKRDCALILEQLKQYTEAAQLYEIGLFFDRAAAVCLKANAWGKVGELLDKVKSPKIHIQYAKIMEKERKFKQAAMCYERGRDYDNLVRVLLEPLNMPEEAVRVVRESRSIEGAKLVAKFFSRLGDHSSAIQFLVMSQCYQEAFDVAERFDAVSDYASAIEQWGSGEQAVELAEHFAAAGDHLNAARFHIKAARYATAMRSLMQIANRDDALLLATECAIKSNDRELIDRLIELLTGHADGQPRDAGYLFRLYVGLGMVKEASTTAVIVANAHQNRGAYRVARDVLFQMYMKLDERNMRVPLEMHNSLMLVHSYMIVKPLIARKETSMAARMLIRTYVVQILTSAVVICTQANLRKSAHKWATALMNPDYRPKIHQKYKKKIEDIVRKGINDDDVGEPKSPCPFCEYSLEESQLTCPNCRNSLPYCVVTGRHIVVDDFCRCSYCHMPAYFSEFKKLASLGEKCPLCGAEPGDTIPSNAKEYIESISIDRP</sequence>
<keyword evidence="2" id="KW-0963">Cytoplasm</keyword>